<proteinExistence type="predicted"/>
<accession>A0A926JC63</accession>
<feature type="region of interest" description="Disordered" evidence="1">
    <location>
        <begin position="45"/>
        <end position="89"/>
    </location>
</feature>
<dbReference type="Pfam" id="PF00353">
    <property type="entry name" value="HemolysinCabind"/>
    <property type="match status" value="1"/>
</dbReference>
<protein>
    <recommendedName>
        <fullName evidence="4">Hemolysin type calcium-binding protein</fullName>
    </recommendedName>
</protein>
<dbReference type="Proteomes" id="UP000608594">
    <property type="component" value="Unassembled WGS sequence"/>
</dbReference>
<evidence type="ECO:0008006" key="4">
    <source>
        <dbReference type="Google" id="ProtNLM"/>
    </source>
</evidence>
<dbReference type="GO" id="GO:0005509">
    <property type="term" value="F:calcium ion binding"/>
    <property type="evidence" value="ECO:0007669"/>
    <property type="project" value="InterPro"/>
</dbReference>
<gene>
    <name evidence="2" type="ORF">H4P12_07615</name>
</gene>
<feature type="compositionally biased region" description="Polar residues" evidence="1">
    <location>
        <begin position="54"/>
        <end position="63"/>
    </location>
</feature>
<dbReference type="PRINTS" id="PR00313">
    <property type="entry name" value="CABNDNGRPT"/>
</dbReference>
<dbReference type="EMBL" id="JACOQL010000002">
    <property type="protein sequence ID" value="MBC9246580.1"/>
    <property type="molecule type" value="Genomic_DNA"/>
</dbReference>
<name>A0A926JC63_9RHOB</name>
<dbReference type="AlphaFoldDB" id="A0A926JC63"/>
<reference evidence="2" key="1">
    <citation type="submission" date="2020-08" db="EMBL/GenBank/DDBJ databases">
        <title>Paracoccus amoyensis sp. nov., isolated from the surface seawater at coast of Xiamen, Fujian.</title>
        <authorList>
            <person name="Lyu L."/>
        </authorList>
    </citation>
    <scope>NUCLEOTIDE SEQUENCE</scope>
    <source>
        <strain evidence="2">11-3</strain>
    </source>
</reference>
<sequence>MFVRLDSATGMTCQDGSLEATVRILGNGGKDVILGGDGMDTVQGGAGNDRIWGGTSNDQNRNALTGHDKGFDERKRRRFPFIAGRNRAA</sequence>
<dbReference type="InterPro" id="IPR001343">
    <property type="entry name" value="Hemolysn_Ca-bd"/>
</dbReference>
<dbReference type="InterPro" id="IPR011049">
    <property type="entry name" value="Serralysin-like_metalloprot_C"/>
</dbReference>
<dbReference type="RefSeq" id="WP_187793056.1">
    <property type="nucleotide sequence ID" value="NZ_JACOQL010000002.1"/>
</dbReference>
<evidence type="ECO:0000313" key="2">
    <source>
        <dbReference type="EMBL" id="MBC9246580.1"/>
    </source>
</evidence>
<evidence type="ECO:0000313" key="3">
    <source>
        <dbReference type="Proteomes" id="UP000608594"/>
    </source>
</evidence>
<dbReference type="Gene3D" id="2.150.10.10">
    <property type="entry name" value="Serralysin-like metalloprotease, C-terminal"/>
    <property type="match status" value="1"/>
</dbReference>
<keyword evidence="3" id="KW-1185">Reference proteome</keyword>
<comment type="caution">
    <text evidence="2">The sequence shown here is derived from an EMBL/GenBank/DDBJ whole genome shotgun (WGS) entry which is preliminary data.</text>
</comment>
<dbReference type="SUPFAM" id="SSF51120">
    <property type="entry name" value="beta-Roll"/>
    <property type="match status" value="1"/>
</dbReference>
<organism evidence="2 3">
    <name type="scientific">Paracoccus amoyensis</name>
    <dbReference type="NCBI Taxonomy" id="2760093"/>
    <lineage>
        <taxon>Bacteria</taxon>
        <taxon>Pseudomonadati</taxon>
        <taxon>Pseudomonadota</taxon>
        <taxon>Alphaproteobacteria</taxon>
        <taxon>Rhodobacterales</taxon>
        <taxon>Paracoccaceae</taxon>
        <taxon>Paracoccus</taxon>
    </lineage>
</organism>
<evidence type="ECO:0000256" key="1">
    <source>
        <dbReference type="SAM" id="MobiDB-lite"/>
    </source>
</evidence>